<dbReference type="GO" id="GO:0008380">
    <property type="term" value="P:RNA splicing"/>
    <property type="evidence" value="ECO:0007669"/>
    <property type="project" value="UniProtKB-KW"/>
</dbReference>
<evidence type="ECO:0000313" key="16">
    <source>
        <dbReference type="EnsemblMetazoa" id="MESCA005337-PA"/>
    </source>
</evidence>
<feature type="region of interest" description="Disordered" evidence="14">
    <location>
        <begin position="283"/>
        <end position="343"/>
    </location>
</feature>
<dbReference type="GO" id="GO:0005681">
    <property type="term" value="C:spliceosomal complex"/>
    <property type="evidence" value="ECO:0007669"/>
    <property type="project" value="UniProtKB-KW"/>
</dbReference>
<evidence type="ECO:0000256" key="10">
    <source>
        <dbReference type="ARBA" id="ARBA00023187"/>
    </source>
</evidence>
<dbReference type="GO" id="GO:0006397">
    <property type="term" value="P:mRNA processing"/>
    <property type="evidence" value="ECO:0007669"/>
    <property type="project" value="UniProtKB-KW"/>
</dbReference>
<proteinExistence type="predicted"/>
<keyword evidence="17" id="KW-1185">Reference proteome</keyword>
<sequence length="343" mass="37573">MANSYEIPSWAGKAPVGHHLDVLKDDKLIQKLMIDEKKCYLFGRNPQMNDVCIDHASCSRVHAALVYHEFLKKSFLVDLGSTHGTFIGSIRLEGHKPTQLQIDSVFSFGASTRKYILRERPNATIPMGSSLMDDMQVEGGEGALLGLPESQTELDDSIRKPNTNSKRKRKHITFNDEEIIINPEDVDPSVGRFRNLVQSTVLPAKRMKYETNSMGIPHFTKPATIQPIISGADKTLQSSLYHGIPDAAGASGSKPHHPMDIDVTQVALGSKLGLLLPNPAPDVNPEEPISVPKVQFSPAPVTSGAHTYEESMMVEAPSTSGGPQKKKYAKESWPGRKPHAAPL</sequence>
<keyword evidence="3" id="KW-0597">Phosphoprotein</keyword>
<evidence type="ECO:0000256" key="3">
    <source>
        <dbReference type="ARBA" id="ARBA00022553"/>
    </source>
</evidence>
<evidence type="ECO:0000256" key="5">
    <source>
        <dbReference type="ARBA" id="ARBA00022728"/>
    </source>
</evidence>
<dbReference type="InterPro" id="IPR000253">
    <property type="entry name" value="FHA_dom"/>
</dbReference>
<keyword evidence="9" id="KW-0804">Transcription</keyword>
<name>T1GP21_MEGSC</name>
<keyword evidence="11" id="KW-0539">Nucleus</keyword>
<evidence type="ECO:0000256" key="1">
    <source>
        <dbReference type="ARBA" id="ARBA00004324"/>
    </source>
</evidence>
<dbReference type="Pfam" id="PF00498">
    <property type="entry name" value="FHA"/>
    <property type="match status" value="1"/>
</dbReference>
<dbReference type="Proteomes" id="UP000015102">
    <property type="component" value="Unassembled WGS sequence"/>
</dbReference>
<dbReference type="AlphaFoldDB" id="T1GP21"/>
<dbReference type="STRING" id="36166.T1GP21"/>
<keyword evidence="7" id="KW-0805">Transcription regulation</keyword>
<feature type="domain" description="FHA" evidence="15">
    <location>
        <begin position="40"/>
        <end position="92"/>
    </location>
</feature>
<dbReference type="GO" id="GO:0016607">
    <property type="term" value="C:nuclear speck"/>
    <property type="evidence" value="ECO:0007669"/>
    <property type="project" value="UniProtKB-SubCell"/>
</dbReference>
<dbReference type="InterPro" id="IPR050923">
    <property type="entry name" value="Cell_Proc_Reg/RNA_Proc"/>
</dbReference>
<evidence type="ECO:0000256" key="6">
    <source>
        <dbReference type="ARBA" id="ARBA00022884"/>
    </source>
</evidence>
<dbReference type="SMART" id="SM00240">
    <property type="entry name" value="FHA"/>
    <property type="match status" value="1"/>
</dbReference>
<dbReference type="Gene3D" id="2.60.200.20">
    <property type="match status" value="1"/>
</dbReference>
<reference evidence="17" key="1">
    <citation type="submission" date="2013-02" db="EMBL/GenBank/DDBJ databases">
        <authorList>
            <person name="Hughes D."/>
        </authorList>
    </citation>
    <scope>NUCLEOTIDE SEQUENCE</scope>
    <source>
        <strain>Durham</strain>
        <strain evidence="17">NC isolate 2 -- Noor lab</strain>
    </source>
</reference>
<accession>T1GP21</accession>
<evidence type="ECO:0000256" key="2">
    <source>
        <dbReference type="ARBA" id="ARBA00022491"/>
    </source>
</evidence>
<evidence type="ECO:0000259" key="15">
    <source>
        <dbReference type="PROSITE" id="PS50006"/>
    </source>
</evidence>
<dbReference type="HOGENOM" id="CLU_069628_0_0_1"/>
<dbReference type="FunFam" id="2.60.200.20:FF:000012">
    <property type="entry name" value="Nuclear inhibitor of protein phosphatase 1"/>
    <property type="match status" value="1"/>
</dbReference>
<protein>
    <recommendedName>
        <fullName evidence="12">Nuclear inhibitor of protein phosphatase 1</fullName>
    </recommendedName>
    <alternativeName>
        <fullName evidence="13">Protein phosphatase 1 regulatory inhibitor subunit 8</fullName>
    </alternativeName>
</protein>
<dbReference type="PANTHER" id="PTHR23308">
    <property type="entry name" value="NUCLEAR INHIBITOR OF PROTEIN PHOSPHATASE-1"/>
    <property type="match status" value="1"/>
</dbReference>
<reference evidence="16" key="2">
    <citation type="submission" date="2015-06" db="UniProtKB">
        <authorList>
            <consortium name="EnsemblMetazoa"/>
        </authorList>
    </citation>
    <scope>IDENTIFICATION</scope>
</reference>
<evidence type="ECO:0000256" key="9">
    <source>
        <dbReference type="ARBA" id="ARBA00023163"/>
    </source>
</evidence>
<evidence type="ECO:0000256" key="7">
    <source>
        <dbReference type="ARBA" id="ARBA00023015"/>
    </source>
</evidence>
<dbReference type="EMBL" id="CAQQ02197543">
    <property type="status" value="NOT_ANNOTATED_CDS"/>
    <property type="molecule type" value="Genomic_DNA"/>
</dbReference>
<dbReference type="OMA" id="HREMPPP"/>
<evidence type="ECO:0000313" key="17">
    <source>
        <dbReference type="Proteomes" id="UP000015102"/>
    </source>
</evidence>
<evidence type="ECO:0000256" key="11">
    <source>
        <dbReference type="ARBA" id="ARBA00023242"/>
    </source>
</evidence>
<evidence type="ECO:0000256" key="8">
    <source>
        <dbReference type="ARBA" id="ARBA00023125"/>
    </source>
</evidence>
<dbReference type="SUPFAM" id="SSF49879">
    <property type="entry name" value="SMAD/FHA domain"/>
    <property type="match status" value="1"/>
</dbReference>
<keyword evidence="6" id="KW-0694">RNA-binding</keyword>
<keyword evidence="8" id="KW-0238">DNA-binding</keyword>
<keyword evidence="4" id="KW-0507">mRNA processing</keyword>
<dbReference type="PROSITE" id="PS50006">
    <property type="entry name" value="FHA_DOMAIN"/>
    <property type="match status" value="1"/>
</dbReference>
<evidence type="ECO:0000256" key="13">
    <source>
        <dbReference type="ARBA" id="ARBA00077703"/>
    </source>
</evidence>
<evidence type="ECO:0000256" key="14">
    <source>
        <dbReference type="SAM" id="MobiDB-lite"/>
    </source>
</evidence>
<evidence type="ECO:0000256" key="12">
    <source>
        <dbReference type="ARBA" id="ARBA00068386"/>
    </source>
</evidence>
<comment type="subcellular location">
    <subcellularLocation>
        <location evidence="1">Nucleus speckle</location>
    </subcellularLocation>
</comment>
<dbReference type="CDD" id="cd22674">
    <property type="entry name" value="FHA_PPP1R8"/>
    <property type="match status" value="1"/>
</dbReference>
<keyword evidence="5" id="KW-0747">Spliceosome</keyword>
<keyword evidence="2" id="KW-0678">Repressor</keyword>
<dbReference type="InterPro" id="IPR008984">
    <property type="entry name" value="SMAD_FHA_dom_sf"/>
</dbReference>
<dbReference type="GO" id="GO:0003677">
    <property type="term" value="F:DNA binding"/>
    <property type="evidence" value="ECO:0007669"/>
    <property type="project" value="UniProtKB-KW"/>
</dbReference>
<keyword evidence="10" id="KW-0508">mRNA splicing</keyword>
<organism evidence="16 17">
    <name type="scientific">Megaselia scalaris</name>
    <name type="common">Humpbacked fly</name>
    <name type="synonym">Phora scalaris</name>
    <dbReference type="NCBI Taxonomy" id="36166"/>
    <lineage>
        <taxon>Eukaryota</taxon>
        <taxon>Metazoa</taxon>
        <taxon>Ecdysozoa</taxon>
        <taxon>Arthropoda</taxon>
        <taxon>Hexapoda</taxon>
        <taxon>Insecta</taxon>
        <taxon>Pterygota</taxon>
        <taxon>Neoptera</taxon>
        <taxon>Endopterygota</taxon>
        <taxon>Diptera</taxon>
        <taxon>Brachycera</taxon>
        <taxon>Muscomorpha</taxon>
        <taxon>Platypezoidea</taxon>
        <taxon>Phoridae</taxon>
        <taxon>Megaseliini</taxon>
        <taxon>Megaselia</taxon>
    </lineage>
</organism>
<dbReference type="GO" id="GO:0003723">
    <property type="term" value="F:RNA binding"/>
    <property type="evidence" value="ECO:0007669"/>
    <property type="project" value="UniProtKB-KW"/>
</dbReference>
<dbReference type="EnsemblMetazoa" id="MESCA005337-RA">
    <property type="protein sequence ID" value="MESCA005337-PA"/>
    <property type="gene ID" value="MESCA005337"/>
</dbReference>
<evidence type="ECO:0000256" key="4">
    <source>
        <dbReference type="ARBA" id="ARBA00022664"/>
    </source>
</evidence>